<evidence type="ECO:0000313" key="3">
    <source>
        <dbReference type="EMBL" id="KAK8861607.1"/>
    </source>
</evidence>
<comment type="caution">
    <text evidence="3">The sequence shown here is derived from an EMBL/GenBank/DDBJ whole genome shotgun (WGS) entry which is preliminary data.</text>
</comment>
<feature type="domain" description="DUF7918" evidence="2">
    <location>
        <begin position="19"/>
        <end position="223"/>
    </location>
</feature>
<reference evidence="3 4" key="1">
    <citation type="journal article" date="2024" name="bioRxiv">
        <title>Comparative genomics of Cryptococcus and Kwoniella reveals pathogenesis evolution and contrasting karyotype dynamics via intercentromeric recombination or chromosome fusion.</title>
        <authorList>
            <person name="Coelho M.A."/>
            <person name="David-Palma M."/>
            <person name="Shea T."/>
            <person name="Bowers K."/>
            <person name="McGinley-Smith S."/>
            <person name="Mohammad A.W."/>
            <person name="Gnirke A."/>
            <person name="Yurkov A.M."/>
            <person name="Nowrousian M."/>
            <person name="Sun S."/>
            <person name="Cuomo C.A."/>
            <person name="Heitman J."/>
        </authorList>
    </citation>
    <scope>NUCLEOTIDE SEQUENCE [LARGE SCALE GENOMIC DNA]</scope>
    <source>
        <strain evidence="3 4">CBS 13917</strain>
    </source>
</reference>
<evidence type="ECO:0000313" key="4">
    <source>
        <dbReference type="Proteomes" id="UP001388673"/>
    </source>
</evidence>
<dbReference type="GeneID" id="92179688"/>
<dbReference type="EMBL" id="JBCAWK010000004">
    <property type="protein sequence ID" value="KAK8861607.1"/>
    <property type="molecule type" value="Genomic_DNA"/>
</dbReference>
<evidence type="ECO:0000259" key="2">
    <source>
        <dbReference type="Pfam" id="PF25534"/>
    </source>
</evidence>
<dbReference type="AlphaFoldDB" id="A0AAW0YRG6"/>
<dbReference type="RefSeq" id="XP_066804232.1">
    <property type="nucleotide sequence ID" value="XM_066945543.1"/>
</dbReference>
<organism evidence="3 4">
    <name type="scientific">Kwoniella newhampshirensis</name>
    <dbReference type="NCBI Taxonomy" id="1651941"/>
    <lineage>
        <taxon>Eukaryota</taxon>
        <taxon>Fungi</taxon>
        <taxon>Dikarya</taxon>
        <taxon>Basidiomycota</taxon>
        <taxon>Agaricomycotina</taxon>
        <taxon>Tremellomycetes</taxon>
        <taxon>Tremellales</taxon>
        <taxon>Cryptococcaceae</taxon>
        <taxon>Kwoniella</taxon>
    </lineage>
</organism>
<sequence>MFSSPAVPDLEAWVENATSGGRLNEYQISHEAKTHAGYPTTTCFLETIDEPFIIKIKKPCHLVPEAEWRADLTIDGRKLNGSRWSKGHTKSFDHVRERVDGSFYKSQLSFTPLTTTDDDAKVTIDAKTLREVGSIEIRLQYGYWHKLVQRTALRSRSFPGVGIVHEKSKKMGYTVHATNRRPARESPPGRGAQFVPIPGGLQFYRFKFQYRSKPALEALRIIGKRHHESRICNPMRLNIRHKSHVPEDRDIGIVQARRGGRLRFDDEVHDVKPDSDDDDVQPQACSPPSQKKRKVEVIDLTLDDD</sequence>
<evidence type="ECO:0000256" key="1">
    <source>
        <dbReference type="SAM" id="MobiDB-lite"/>
    </source>
</evidence>
<proteinExistence type="predicted"/>
<dbReference type="PANTHER" id="PTHR36223:SF1">
    <property type="entry name" value="TRANSCRIPTION ELONGATION FACTOR EAF N-TERMINAL DOMAIN-CONTAINING PROTEIN"/>
    <property type="match status" value="1"/>
</dbReference>
<feature type="compositionally biased region" description="Basic and acidic residues" evidence="1">
    <location>
        <begin position="265"/>
        <end position="274"/>
    </location>
</feature>
<dbReference type="KEGG" id="kne:92179688"/>
<name>A0AAW0YRG6_9TREE</name>
<accession>A0AAW0YRG6</accession>
<dbReference type="Pfam" id="PF25534">
    <property type="entry name" value="DUF7918"/>
    <property type="match status" value="1"/>
</dbReference>
<dbReference type="PANTHER" id="PTHR36223">
    <property type="entry name" value="BETA-LACTAMASE-TYPE TRANSPEPTIDASE FOLD DOMAIN CONTAINING PROTEIN"/>
    <property type="match status" value="1"/>
</dbReference>
<gene>
    <name evidence="3" type="ORF">IAR55_002430</name>
</gene>
<feature type="region of interest" description="Disordered" evidence="1">
    <location>
        <begin position="265"/>
        <end position="305"/>
    </location>
</feature>
<dbReference type="InterPro" id="IPR057678">
    <property type="entry name" value="DUF7918"/>
</dbReference>
<dbReference type="Proteomes" id="UP001388673">
    <property type="component" value="Unassembled WGS sequence"/>
</dbReference>
<keyword evidence="4" id="KW-1185">Reference proteome</keyword>
<protein>
    <recommendedName>
        <fullName evidence="2">DUF7918 domain-containing protein</fullName>
    </recommendedName>
</protein>